<keyword evidence="1" id="KW-0472">Membrane</keyword>
<dbReference type="InterPro" id="IPR032508">
    <property type="entry name" value="FecR_C"/>
</dbReference>
<organism evidence="4 5">
    <name type="scientific">Flavobacterium ranwuense</name>
    <dbReference type="NCBI Taxonomy" id="2541725"/>
    <lineage>
        <taxon>Bacteria</taxon>
        <taxon>Pseudomonadati</taxon>
        <taxon>Bacteroidota</taxon>
        <taxon>Flavobacteriia</taxon>
        <taxon>Flavobacteriales</taxon>
        <taxon>Flavobacteriaceae</taxon>
        <taxon>Flavobacterium</taxon>
    </lineage>
</organism>
<dbReference type="Pfam" id="PF04773">
    <property type="entry name" value="FecR"/>
    <property type="match status" value="1"/>
</dbReference>
<keyword evidence="1" id="KW-0812">Transmembrane</keyword>
<dbReference type="RefSeq" id="WP_132071643.1">
    <property type="nucleotide sequence ID" value="NZ_SMLH01000007.1"/>
</dbReference>
<dbReference type="PANTHER" id="PTHR30273">
    <property type="entry name" value="PERIPLASMIC SIGNAL SENSOR AND SIGMA FACTOR ACTIVATOR FECR-RELATED"/>
    <property type="match status" value="1"/>
</dbReference>
<accession>A0ABY2DPH0</accession>
<evidence type="ECO:0000256" key="1">
    <source>
        <dbReference type="SAM" id="Phobius"/>
    </source>
</evidence>
<dbReference type="InterPro" id="IPR012373">
    <property type="entry name" value="Ferrdict_sens_TM"/>
</dbReference>
<sequence>MKGPIYTIEEIMLDDSFVDYCLNTNPKHFSHWQTIINDSPEQRVVFDEAKRLVLSLHGGLTSSEVNRQIDKVRQELQDRKLQANNTTVFQESGLSAANLVIEKRQKKRRTFRLVATYLAAASLILFIAVRFFQLGIGTSEEQLPKTEMLSYHSAAGHRQTVTLPDGSTVILNSNSSIALNKDFNTCKREVFLIGNAFFKVAKNPQKPFTVTTEKIATTALGTEFYVRGRQTNSRDIEIDLLEGKVKVADTRKNDKKTTVFLLPGEKGVSIKGMNLQKGKFDSFQLRSWINGRIAFNKTPMSNVIEQLEEWYQVKIVVKNPEIKKHFINGEYQDASLQDVLKIVCFSIDCQYSFAGDSVIIE</sequence>
<keyword evidence="1" id="KW-1133">Transmembrane helix</keyword>
<keyword evidence="5" id="KW-1185">Reference proteome</keyword>
<dbReference type="EMBL" id="SMLH01000007">
    <property type="protein sequence ID" value="TDE28218.1"/>
    <property type="molecule type" value="Genomic_DNA"/>
</dbReference>
<proteinExistence type="predicted"/>
<comment type="caution">
    <text evidence="4">The sequence shown here is derived from an EMBL/GenBank/DDBJ whole genome shotgun (WGS) entry which is preliminary data.</text>
</comment>
<evidence type="ECO:0000313" key="4">
    <source>
        <dbReference type="EMBL" id="TDE28218.1"/>
    </source>
</evidence>
<gene>
    <name evidence="4" type="ORF">E0I61_11830</name>
</gene>
<dbReference type="InterPro" id="IPR006860">
    <property type="entry name" value="FecR"/>
</dbReference>
<dbReference type="Gene3D" id="2.60.120.1440">
    <property type="match status" value="1"/>
</dbReference>
<dbReference type="Gene3D" id="3.55.50.30">
    <property type="match status" value="1"/>
</dbReference>
<feature type="domain" description="FecR protein" evidence="2">
    <location>
        <begin position="151"/>
        <end position="246"/>
    </location>
</feature>
<dbReference type="PANTHER" id="PTHR30273:SF2">
    <property type="entry name" value="PROTEIN FECR"/>
    <property type="match status" value="1"/>
</dbReference>
<name>A0ABY2DPH0_9FLAO</name>
<dbReference type="PIRSF" id="PIRSF018266">
    <property type="entry name" value="FecR"/>
    <property type="match status" value="1"/>
</dbReference>
<evidence type="ECO:0000313" key="5">
    <source>
        <dbReference type="Proteomes" id="UP000294685"/>
    </source>
</evidence>
<evidence type="ECO:0000259" key="2">
    <source>
        <dbReference type="Pfam" id="PF04773"/>
    </source>
</evidence>
<dbReference type="Pfam" id="PF16344">
    <property type="entry name" value="FecR_C"/>
    <property type="match status" value="1"/>
</dbReference>
<feature type="transmembrane region" description="Helical" evidence="1">
    <location>
        <begin position="113"/>
        <end position="132"/>
    </location>
</feature>
<feature type="domain" description="Protein FecR C-terminal" evidence="3">
    <location>
        <begin position="293"/>
        <end position="360"/>
    </location>
</feature>
<protein>
    <submittedName>
        <fullName evidence="4">DUF4974 domain-containing protein</fullName>
    </submittedName>
</protein>
<reference evidence="4 5" key="1">
    <citation type="submission" date="2019-03" db="EMBL/GenBank/DDBJ databases">
        <title>Novel species of Flavobacterium.</title>
        <authorList>
            <person name="Liu Q."/>
            <person name="Xin Y.-H."/>
        </authorList>
    </citation>
    <scope>NUCLEOTIDE SEQUENCE [LARGE SCALE GENOMIC DNA]</scope>
    <source>
        <strain evidence="4 5">LB2P22</strain>
    </source>
</reference>
<dbReference type="Proteomes" id="UP000294685">
    <property type="component" value="Unassembled WGS sequence"/>
</dbReference>
<evidence type="ECO:0000259" key="3">
    <source>
        <dbReference type="Pfam" id="PF16344"/>
    </source>
</evidence>